<dbReference type="InterPro" id="IPR007686">
    <property type="entry name" value="YutG/PgpA"/>
</dbReference>
<dbReference type="Proteomes" id="UP000184076">
    <property type="component" value="Unassembled WGS sequence"/>
</dbReference>
<dbReference type="PIRSF" id="PIRSF006162">
    <property type="entry name" value="PgpA"/>
    <property type="match status" value="1"/>
</dbReference>
<evidence type="ECO:0000256" key="1">
    <source>
        <dbReference type="SAM" id="Phobius"/>
    </source>
</evidence>
<dbReference type="PANTHER" id="PTHR36305">
    <property type="entry name" value="PHOSPHATIDYLGLYCEROPHOSPHATASE A"/>
    <property type="match status" value="1"/>
</dbReference>
<feature type="transmembrane region" description="Helical" evidence="1">
    <location>
        <begin position="42"/>
        <end position="60"/>
    </location>
</feature>
<accession>A0A1M4YV36</accession>
<evidence type="ECO:0000259" key="2">
    <source>
        <dbReference type="Pfam" id="PF04608"/>
    </source>
</evidence>
<name>A0A1M4YV36_9BACT</name>
<keyword evidence="1" id="KW-0472">Membrane</keyword>
<proteinExistence type="predicted"/>
<dbReference type="PANTHER" id="PTHR36305:SF1">
    <property type="entry name" value="PHOSPHATIDYLGLYCEROPHOSPHATASE A"/>
    <property type="match status" value="1"/>
</dbReference>
<gene>
    <name evidence="3" type="ORF">SAMN02745206_01318</name>
</gene>
<dbReference type="RefSeq" id="WP_073038148.1">
    <property type="nucleotide sequence ID" value="NZ_FQVB01000011.1"/>
</dbReference>
<dbReference type="SUPFAM" id="SSF101307">
    <property type="entry name" value="YutG-like"/>
    <property type="match status" value="1"/>
</dbReference>
<dbReference type="AlphaFoldDB" id="A0A1M4YV36"/>
<dbReference type="GO" id="GO:0006655">
    <property type="term" value="P:phosphatidylglycerol biosynthetic process"/>
    <property type="evidence" value="ECO:0007669"/>
    <property type="project" value="UniProtKB-UniPathway"/>
</dbReference>
<keyword evidence="1" id="KW-0812">Transmembrane</keyword>
<reference evidence="4" key="1">
    <citation type="submission" date="2016-11" db="EMBL/GenBank/DDBJ databases">
        <authorList>
            <person name="Varghese N."/>
            <person name="Submissions S."/>
        </authorList>
    </citation>
    <scope>NUCLEOTIDE SEQUENCE [LARGE SCALE GENOMIC DNA]</scope>
    <source>
        <strain evidence="4">DSM 9756</strain>
    </source>
</reference>
<feature type="transmembrane region" description="Helical" evidence="1">
    <location>
        <begin position="80"/>
        <end position="104"/>
    </location>
</feature>
<dbReference type="EMBL" id="FQVB01000011">
    <property type="protein sequence ID" value="SHF09615.1"/>
    <property type="molecule type" value="Genomic_DNA"/>
</dbReference>
<dbReference type="CDD" id="cd06971">
    <property type="entry name" value="PgpA"/>
    <property type="match status" value="1"/>
</dbReference>
<organism evidence="3 4">
    <name type="scientific">Desulfacinum infernum DSM 9756</name>
    <dbReference type="NCBI Taxonomy" id="1121391"/>
    <lineage>
        <taxon>Bacteria</taxon>
        <taxon>Pseudomonadati</taxon>
        <taxon>Thermodesulfobacteriota</taxon>
        <taxon>Syntrophobacteria</taxon>
        <taxon>Syntrophobacterales</taxon>
        <taxon>Syntrophobacteraceae</taxon>
        <taxon>Desulfacinum</taxon>
    </lineage>
</organism>
<dbReference type="InterPro" id="IPR026037">
    <property type="entry name" value="PgpA"/>
</dbReference>
<dbReference type="UniPathway" id="UPA00084">
    <property type="reaction ID" value="UER00504"/>
</dbReference>
<protein>
    <submittedName>
        <fullName evidence="3">Phosphatidylglycerophosphatase A</fullName>
    </submittedName>
</protein>
<evidence type="ECO:0000313" key="4">
    <source>
        <dbReference type="Proteomes" id="UP000184076"/>
    </source>
</evidence>
<keyword evidence="4" id="KW-1185">Reference proteome</keyword>
<sequence length="153" mass="16103">MDAVALALARLGFLGRSPAAPGTVATVVAGIPAAWAVAQLPYGWACLVVAAVFFLSCWACDRAQRILENPDPGQVVLDELAGYLVTVIGLPATGPSLLVGAFFFRLFDIWKPWPVSVLDRELHGGLGITADDVAAGLYAHAATAFLLPFLEKL</sequence>
<dbReference type="Pfam" id="PF04608">
    <property type="entry name" value="PgpA"/>
    <property type="match status" value="1"/>
</dbReference>
<keyword evidence="1" id="KW-1133">Transmembrane helix</keyword>
<dbReference type="GO" id="GO:0008962">
    <property type="term" value="F:phosphatidylglycerophosphatase activity"/>
    <property type="evidence" value="ECO:0007669"/>
    <property type="project" value="InterPro"/>
</dbReference>
<evidence type="ECO:0000313" key="3">
    <source>
        <dbReference type="EMBL" id="SHF09615.1"/>
    </source>
</evidence>
<feature type="domain" description="YutG/PgpA" evidence="2">
    <location>
        <begin position="8"/>
        <end position="145"/>
    </location>
</feature>
<dbReference type="STRING" id="1121391.SAMN02745206_01318"/>
<dbReference type="InterPro" id="IPR036681">
    <property type="entry name" value="PgpA-like_sf"/>
</dbReference>